<dbReference type="AlphaFoldDB" id="A0A0M8NNS4"/>
<sequence>MRHFAYVEVLDQSMLLIYPQIYRSMYGGLDFKSCFFMLSLDKGRIRVFYRIPDLESSQIAWMLTSRSKQEYPDHVVSGSHIINLWIPC</sequence>
<dbReference type="Proteomes" id="UP000037696">
    <property type="component" value="Unassembled WGS sequence"/>
</dbReference>
<organism evidence="1 2">
    <name type="scientific">Penicillium nordicum</name>
    <dbReference type="NCBI Taxonomy" id="229535"/>
    <lineage>
        <taxon>Eukaryota</taxon>
        <taxon>Fungi</taxon>
        <taxon>Dikarya</taxon>
        <taxon>Ascomycota</taxon>
        <taxon>Pezizomycotina</taxon>
        <taxon>Eurotiomycetes</taxon>
        <taxon>Eurotiomycetidae</taxon>
        <taxon>Eurotiales</taxon>
        <taxon>Aspergillaceae</taxon>
        <taxon>Penicillium</taxon>
    </lineage>
</organism>
<reference evidence="1 2" key="1">
    <citation type="submission" date="2015-08" db="EMBL/GenBank/DDBJ databases">
        <title>Genome sequencing of Penicillium nordicum.</title>
        <authorList>
            <person name="Nguyen H.D."/>
            <person name="Seifert K.A."/>
        </authorList>
    </citation>
    <scope>NUCLEOTIDE SEQUENCE [LARGE SCALE GENOMIC DNA]</scope>
    <source>
        <strain evidence="1 2">DAOMC 185683</strain>
    </source>
</reference>
<proteinExistence type="predicted"/>
<gene>
    <name evidence="1" type="ORF">ACN38_g13011</name>
</gene>
<dbReference type="EMBL" id="LHQQ01000535">
    <property type="protein sequence ID" value="KOS36266.1"/>
    <property type="molecule type" value="Genomic_DNA"/>
</dbReference>
<accession>A0A0M8NNS4</accession>
<evidence type="ECO:0000313" key="1">
    <source>
        <dbReference type="EMBL" id="KOS36266.1"/>
    </source>
</evidence>
<evidence type="ECO:0000313" key="2">
    <source>
        <dbReference type="Proteomes" id="UP000037696"/>
    </source>
</evidence>
<keyword evidence="2" id="KW-1185">Reference proteome</keyword>
<protein>
    <submittedName>
        <fullName evidence="1">Uncharacterized protein</fullName>
    </submittedName>
</protein>
<name>A0A0M8NNS4_9EURO</name>
<comment type="caution">
    <text evidence="1">The sequence shown here is derived from an EMBL/GenBank/DDBJ whole genome shotgun (WGS) entry which is preliminary data.</text>
</comment>